<accession>A0A5B7I293</accession>
<proteinExistence type="predicted"/>
<protein>
    <submittedName>
        <fullName evidence="2">Uncharacterized protein</fullName>
    </submittedName>
</protein>
<evidence type="ECO:0000313" key="2">
    <source>
        <dbReference type="EMBL" id="MPC79481.1"/>
    </source>
</evidence>
<name>A0A5B7I293_PORTR</name>
<feature type="region of interest" description="Disordered" evidence="1">
    <location>
        <begin position="17"/>
        <end position="36"/>
    </location>
</feature>
<gene>
    <name evidence="2" type="ORF">E2C01_074011</name>
</gene>
<evidence type="ECO:0000313" key="3">
    <source>
        <dbReference type="Proteomes" id="UP000324222"/>
    </source>
</evidence>
<keyword evidence="3" id="KW-1185">Reference proteome</keyword>
<organism evidence="2 3">
    <name type="scientific">Portunus trituberculatus</name>
    <name type="common">Swimming crab</name>
    <name type="synonym">Neptunus trituberculatus</name>
    <dbReference type="NCBI Taxonomy" id="210409"/>
    <lineage>
        <taxon>Eukaryota</taxon>
        <taxon>Metazoa</taxon>
        <taxon>Ecdysozoa</taxon>
        <taxon>Arthropoda</taxon>
        <taxon>Crustacea</taxon>
        <taxon>Multicrustacea</taxon>
        <taxon>Malacostraca</taxon>
        <taxon>Eumalacostraca</taxon>
        <taxon>Eucarida</taxon>
        <taxon>Decapoda</taxon>
        <taxon>Pleocyemata</taxon>
        <taxon>Brachyura</taxon>
        <taxon>Eubrachyura</taxon>
        <taxon>Portunoidea</taxon>
        <taxon>Portunidae</taxon>
        <taxon>Portuninae</taxon>
        <taxon>Portunus</taxon>
    </lineage>
</organism>
<evidence type="ECO:0000256" key="1">
    <source>
        <dbReference type="SAM" id="MobiDB-lite"/>
    </source>
</evidence>
<dbReference type="AlphaFoldDB" id="A0A5B7I293"/>
<dbReference type="Proteomes" id="UP000324222">
    <property type="component" value="Unassembled WGS sequence"/>
</dbReference>
<sequence>MRIVTPSYILRLASRTLRSSSPTGPAAATCTSHTDTPLDYCRAAPSHVRTHKHDSSRQRRR</sequence>
<reference evidence="2 3" key="1">
    <citation type="submission" date="2019-05" db="EMBL/GenBank/DDBJ databases">
        <title>Another draft genome of Portunus trituberculatus and its Hox gene families provides insights of decapod evolution.</title>
        <authorList>
            <person name="Jeong J.-H."/>
            <person name="Song I."/>
            <person name="Kim S."/>
            <person name="Choi T."/>
            <person name="Kim D."/>
            <person name="Ryu S."/>
            <person name="Kim W."/>
        </authorList>
    </citation>
    <scope>NUCLEOTIDE SEQUENCE [LARGE SCALE GENOMIC DNA]</scope>
    <source>
        <tissue evidence="2">Muscle</tissue>
    </source>
</reference>
<comment type="caution">
    <text evidence="2">The sequence shown here is derived from an EMBL/GenBank/DDBJ whole genome shotgun (WGS) entry which is preliminary data.</text>
</comment>
<dbReference type="EMBL" id="VSRR010051263">
    <property type="protein sequence ID" value="MPC79481.1"/>
    <property type="molecule type" value="Genomic_DNA"/>
</dbReference>